<dbReference type="PRINTS" id="PR00081">
    <property type="entry name" value="GDHRDH"/>
</dbReference>
<reference evidence="2" key="1">
    <citation type="submission" date="2023-10" db="EMBL/GenBank/DDBJ databases">
        <title>Genome assembly of Pristionchus species.</title>
        <authorList>
            <person name="Yoshida K."/>
            <person name="Sommer R.J."/>
        </authorList>
    </citation>
    <scope>NUCLEOTIDE SEQUENCE</scope>
    <source>
        <strain evidence="2">RS0144</strain>
    </source>
</reference>
<dbReference type="Gene3D" id="3.40.50.720">
    <property type="entry name" value="NAD(P)-binding Rossmann-like Domain"/>
    <property type="match status" value="1"/>
</dbReference>
<dbReference type="InterPro" id="IPR002347">
    <property type="entry name" value="SDR_fam"/>
</dbReference>
<dbReference type="AlphaFoldDB" id="A0AAV5UPJ8"/>
<dbReference type="GO" id="GO:0016491">
    <property type="term" value="F:oxidoreductase activity"/>
    <property type="evidence" value="ECO:0007669"/>
    <property type="project" value="UniProtKB-KW"/>
</dbReference>
<accession>A0AAV5UPJ8</accession>
<dbReference type="EMBL" id="BTSX01000065">
    <property type="protein sequence ID" value="GMT08361.1"/>
    <property type="molecule type" value="Genomic_DNA"/>
</dbReference>
<dbReference type="PANTHER" id="PTHR43157:SF68">
    <property type="entry name" value="RETINOL DEHYDROGENASE 13"/>
    <property type="match status" value="1"/>
</dbReference>
<organism evidence="2 3">
    <name type="scientific">Pristionchus entomophagus</name>
    <dbReference type="NCBI Taxonomy" id="358040"/>
    <lineage>
        <taxon>Eukaryota</taxon>
        <taxon>Metazoa</taxon>
        <taxon>Ecdysozoa</taxon>
        <taxon>Nematoda</taxon>
        <taxon>Chromadorea</taxon>
        <taxon>Rhabditida</taxon>
        <taxon>Rhabditina</taxon>
        <taxon>Diplogasteromorpha</taxon>
        <taxon>Diplogasteroidea</taxon>
        <taxon>Neodiplogasteridae</taxon>
        <taxon>Pristionchus</taxon>
    </lineage>
</organism>
<dbReference type="SUPFAM" id="SSF51735">
    <property type="entry name" value="NAD(P)-binding Rossmann-fold domains"/>
    <property type="match status" value="1"/>
</dbReference>
<dbReference type="Pfam" id="PF00106">
    <property type="entry name" value="adh_short"/>
    <property type="match status" value="1"/>
</dbReference>
<keyword evidence="1" id="KW-0560">Oxidoreductase</keyword>
<keyword evidence="3" id="KW-1185">Reference proteome</keyword>
<comment type="caution">
    <text evidence="2">The sequence shown here is derived from an EMBL/GenBank/DDBJ whole genome shotgun (WGS) entry which is preliminary data.</text>
</comment>
<evidence type="ECO:0000256" key="1">
    <source>
        <dbReference type="ARBA" id="ARBA00023002"/>
    </source>
</evidence>
<proteinExistence type="predicted"/>
<evidence type="ECO:0008006" key="4">
    <source>
        <dbReference type="Google" id="ProtNLM"/>
    </source>
</evidence>
<dbReference type="InterPro" id="IPR036291">
    <property type="entry name" value="NAD(P)-bd_dom_sf"/>
</dbReference>
<protein>
    <recommendedName>
        <fullName evidence="4">Dehydrogenase</fullName>
    </recommendedName>
</protein>
<name>A0AAV5UPJ8_9BILA</name>
<dbReference type="PANTHER" id="PTHR43157">
    <property type="entry name" value="PHOSPHATIDYLINOSITOL-GLYCAN BIOSYNTHESIS CLASS F PROTEIN-RELATED"/>
    <property type="match status" value="1"/>
</dbReference>
<gene>
    <name evidence="2" type="ORF">PENTCL1PPCAC_30535</name>
</gene>
<sequence>AARRLIAGLTSPWSIGFSTFGIAYGFYHIWDSTQSGRSYELAEDLTGKTYIVTGATSGIGQATAEELAKRNARVIMACRNRDKCVEVRRDIVLNTRNKQVYCRQCDLSDFDSVVTFVSKLSKGKFELDRIDGIIHNAAVMENERRVNKDGIEKTLATNHLGAFLMTGLMLEKLQSQSHPVRLVFVNTNLIGRKTALNFANFNEELQPKEAECEEEKARPKKWDGYEVYKRSKLAEAMFARDLSEKLKDSNISVTMADPGRAKSNLSSQLDAQTFFLSRWMLKPVSFLMGERKTEKAVRPVLYAVADPSMDGKTGLFIDRERAEQEWGENVENPDSRRRLWAVSERWTRFPDRLCELDRQINGGDTTKLPVERKNNLKVIDTSSGRSWKTLWLW</sequence>
<dbReference type="CDD" id="cd05327">
    <property type="entry name" value="retinol-DH_like_SDR_c_like"/>
    <property type="match status" value="1"/>
</dbReference>
<dbReference type="Proteomes" id="UP001432027">
    <property type="component" value="Unassembled WGS sequence"/>
</dbReference>
<feature type="non-terminal residue" evidence="2">
    <location>
        <position position="1"/>
    </location>
</feature>
<evidence type="ECO:0000313" key="2">
    <source>
        <dbReference type="EMBL" id="GMT08361.1"/>
    </source>
</evidence>
<evidence type="ECO:0000313" key="3">
    <source>
        <dbReference type="Proteomes" id="UP001432027"/>
    </source>
</evidence>